<proteinExistence type="predicted"/>
<keyword evidence="1" id="KW-0175">Coiled coil</keyword>
<dbReference type="Proteomes" id="UP001338125">
    <property type="component" value="Unassembled WGS sequence"/>
</dbReference>
<protein>
    <submittedName>
        <fullName evidence="2">Uncharacterized protein</fullName>
    </submittedName>
</protein>
<sequence>MTIRKRNEKFDAVLEVKQVKELLALDEKDVPKKLVLIKAFVVYGPHQPRGLRYVDDEGPPDNFPYDDIDHPTAKFDKATDEEKTASIVSEYLGQEEEEEQKYLIKAGLATTCRNQIPHYQVTDANPAEHDSKPALSATYMRFRASLLEIDDMDTLMKDTKTSVEATMKDIKAKHEQLQQLKSIIDEELAELDSIKKTMQEQAQFEANQQKKPRGFTGQAPGSSYHTQARWKDEVGVWARWFARWRLRIGFNAWWVEKIQPI</sequence>
<name>A0ABR0SE50_9HYPO</name>
<feature type="coiled-coil region" evidence="1">
    <location>
        <begin position="160"/>
        <end position="197"/>
    </location>
</feature>
<accession>A0ABR0SE50</accession>
<keyword evidence="3" id="KW-1185">Reference proteome</keyword>
<evidence type="ECO:0000256" key="1">
    <source>
        <dbReference type="SAM" id="Coils"/>
    </source>
</evidence>
<evidence type="ECO:0000313" key="2">
    <source>
        <dbReference type="EMBL" id="KAK5990121.1"/>
    </source>
</evidence>
<evidence type="ECO:0000313" key="3">
    <source>
        <dbReference type="Proteomes" id="UP001338125"/>
    </source>
</evidence>
<gene>
    <name evidence="2" type="ORF">PT974_08387</name>
</gene>
<dbReference type="EMBL" id="JAVFKD010000014">
    <property type="protein sequence ID" value="KAK5990121.1"/>
    <property type="molecule type" value="Genomic_DNA"/>
</dbReference>
<organism evidence="2 3">
    <name type="scientific">Cladobotryum mycophilum</name>
    <dbReference type="NCBI Taxonomy" id="491253"/>
    <lineage>
        <taxon>Eukaryota</taxon>
        <taxon>Fungi</taxon>
        <taxon>Dikarya</taxon>
        <taxon>Ascomycota</taxon>
        <taxon>Pezizomycotina</taxon>
        <taxon>Sordariomycetes</taxon>
        <taxon>Hypocreomycetidae</taxon>
        <taxon>Hypocreales</taxon>
        <taxon>Hypocreaceae</taxon>
        <taxon>Cladobotryum</taxon>
    </lineage>
</organism>
<reference evidence="2 3" key="1">
    <citation type="submission" date="2024-01" db="EMBL/GenBank/DDBJ databases">
        <title>Complete genome of Cladobotryum mycophilum ATHUM6906.</title>
        <authorList>
            <person name="Christinaki A.C."/>
            <person name="Myridakis A.I."/>
            <person name="Kouvelis V.N."/>
        </authorList>
    </citation>
    <scope>NUCLEOTIDE SEQUENCE [LARGE SCALE GENOMIC DNA]</scope>
    <source>
        <strain evidence="2 3">ATHUM6906</strain>
    </source>
</reference>
<comment type="caution">
    <text evidence="2">The sequence shown here is derived from an EMBL/GenBank/DDBJ whole genome shotgun (WGS) entry which is preliminary data.</text>
</comment>